<dbReference type="PANTHER" id="PTHR37422:SF23">
    <property type="entry name" value="TEICHURONIC ACID BIOSYNTHESIS PROTEIN TUAE"/>
    <property type="match status" value="1"/>
</dbReference>
<feature type="transmembrane region" description="Helical" evidence="6">
    <location>
        <begin position="146"/>
        <end position="164"/>
    </location>
</feature>
<feature type="transmembrane region" description="Helical" evidence="6">
    <location>
        <begin position="287"/>
        <end position="303"/>
    </location>
</feature>
<dbReference type="PROSITE" id="PS50005">
    <property type="entry name" value="TPR"/>
    <property type="match status" value="1"/>
</dbReference>
<dbReference type="PANTHER" id="PTHR37422">
    <property type="entry name" value="TEICHURONIC ACID BIOSYNTHESIS PROTEIN TUAE"/>
    <property type="match status" value="1"/>
</dbReference>
<feature type="transmembrane region" description="Helical" evidence="6">
    <location>
        <begin position="315"/>
        <end position="335"/>
    </location>
</feature>
<feature type="repeat" description="TPR" evidence="5">
    <location>
        <begin position="814"/>
        <end position="847"/>
    </location>
</feature>
<feature type="transmembrane region" description="Helical" evidence="6">
    <location>
        <begin position="60"/>
        <end position="76"/>
    </location>
</feature>
<feature type="transmembrane region" description="Helical" evidence="6">
    <location>
        <begin position="409"/>
        <end position="429"/>
    </location>
</feature>
<evidence type="ECO:0000256" key="1">
    <source>
        <dbReference type="ARBA" id="ARBA00004141"/>
    </source>
</evidence>
<proteinExistence type="predicted"/>
<reference evidence="8 9" key="1">
    <citation type="submission" date="2017-05" db="EMBL/GenBank/DDBJ databases">
        <authorList>
            <person name="Varghese N."/>
            <person name="Submissions S."/>
        </authorList>
    </citation>
    <scope>NUCLEOTIDE SEQUENCE [LARGE SCALE GENOMIC DNA]</scope>
    <source>
        <strain evidence="8 9">DSM 25457</strain>
    </source>
</reference>
<evidence type="ECO:0000259" key="7">
    <source>
        <dbReference type="Pfam" id="PF04932"/>
    </source>
</evidence>
<evidence type="ECO:0000256" key="4">
    <source>
        <dbReference type="ARBA" id="ARBA00023136"/>
    </source>
</evidence>
<feature type="transmembrane region" description="Helical" evidence="6">
    <location>
        <begin position="88"/>
        <end position="105"/>
    </location>
</feature>
<protein>
    <submittedName>
        <fullName evidence="8">O-antigen ligase</fullName>
    </submittedName>
</protein>
<dbReference type="Pfam" id="PF04932">
    <property type="entry name" value="Wzy_C"/>
    <property type="match status" value="1"/>
</dbReference>
<feature type="transmembrane region" description="Helical" evidence="6">
    <location>
        <begin position="441"/>
        <end position="459"/>
    </location>
</feature>
<feature type="transmembrane region" description="Helical" evidence="6">
    <location>
        <begin position="465"/>
        <end position="483"/>
    </location>
</feature>
<feature type="transmembrane region" description="Helical" evidence="6">
    <location>
        <begin position="221"/>
        <end position="239"/>
    </location>
</feature>
<feature type="transmembrane region" description="Helical" evidence="6">
    <location>
        <begin position="37"/>
        <end position="54"/>
    </location>
</feature>
<feature type="transmembrane region" description="Helical" evidence="6">
    <location>
        <begin position="260"/>
        <end position="281"/>
    </location>
</feature>
<dbReference type="EMBL" id="FXUG01000003">
    <property type="protein sequence ID" value="SMP51694.1"/>
    <property type="molecule type" value="Genomic_DNA"/>
</dbReference>
<evidence type="ECO:0000256" key="2">
    <source>
        <dbReference type="ARBA" id="ARBA00022692"/>
    </source>
</evidence>
<keyword evidence="9" id="KW-1185">Reference proteome</keyword>
<evidence type="ECO:0000313" key="9">
    <source>
        <dbReference type="Proteomes" id="UP001158067"/>
    </source>
</evidence>
<dbReference type="Pfam" id="PF14559">
    <property type="entry name" value="TPR_19"/>
    <property type="match status" value="1"/>
</dbReference>
<feature type="transmembrane region" description="Helical" evidence="6">
    <location>
        <begin position="171"/>
        <end position="194"/>
    </location>
</feature>
<evidence type="ECO:0000313" key="8">
    <source>
        <dbReference type="EMBL" id="SMP51694.1"/>
    </source>
</evidence>
<accession>A0ABY1Q0R3</accession>
<name>A0ABY1Q0R3_9BACT</name>
<comment type="subcellular location">
    <subcellularLocation>
        <location evidence="1">Membrane</location>
        <topology evidence="1">Multi-pass membrane protein</topology>
    </subcellularLocation>
</comment>
<keyword evidence="2 6" id="KW-0812">Transmembrane</keyword>
<keyword evidence="8" id="KW-0436">Ligase</keyword>
<comment type="caution">
    <text evidence="8">The sequence shown here is derived from an EMBL/GenBank/DDBJ whole genome shotgun (WGS) entry which is preliminary data.</text>
</comment>
<keyword evidence="4 6" id="KW-0472">Membrane</keyword>
<feature type="domain" description="O-antigen ligase-related" evidence="7">
    <location>
        <begin position="271"/>
        <end position="417"/>
    </location>
</feature>
<dbReference type="InterPro" id="IPR051533">
    <property type="entry name" value="WaaL-like"/>
</dbReference>
<dbReference type="SUPFAM" id="SSF48452">
    <property type="entry name" value="TPR-like"/>
    <property type="match status" value="1"/>
</dbReference>
<dbReference type="InterPro" id="IPR007016">
    <property type="entry name" value="O-antigen_ligase-rel_domated"/>
</dbReference>
<gene>
    <name evidence="8" type="ORF">SAMN06265222_103328</name>
</gene>
<organism evidence="8 9">
    <name type="scientific">Neorhodopirellula lusitana</name>
    <dbReference type="NCBI Taxonomy" id="445327"/>
    <lineage>
        <taxon>Bacteria</taxon>
        <taxon>Pseudomonadati</taxon>
        <taxon>Planctomycetota</taxon>
        <taxon>Planctomycetia</taxon>
        <taxon>Pirellulales</taxon>
        <taxon>Pirellulaceae</taxon>
        <taxon>Neorhodopirellula</taxon>
    </lineage>
</organism>
<keyword evidence="3 6" id="KW-1133">Transmembrane helix</keyword>
<evidence type="ECO:0000256" key="3">
    <source>
        <dbReference type="ARBA" id="ARBA00022989"/>
    </source>
</evidence>
<dbReference type="Proteomes" id="UP001158067">
    <property type="component" value="Unassembled WGS sequence"/>
</dbReference>
<dbReference type="GO" id="GO:0016874">
    <property type="term" value="F:ligase activity"/>
    <property type="evidence" value="ECO:0007669"/>
    <property type="project" value="UniProtKB-KW"/>
</dbReference>
<dbReference type="RefSeq" id="WP_283432112.1">
    <property type="nucleotide sequence ID" value="NZ_FXUG01000003.1"/>
</dbReference>
<dbReference type="Gene3D" id="1.25.40.10">
    <property type="entry name" value="Tetratricopeptide repeat domain"/>
    <property type="match status" value="1"/>
</dbReference>
<keyword evidence="5" id="KW-0802">TPR repeat</keyword>
<evidence type="ECO:0000256" key="6">
    <source>
        <dbReference type="SAM" id="Phobius"/>
    </source>
</evidence>
<feature type="transmembrane region" description="Helical" evidence="6">
    <location>
        <begin position="522"/>
        <end position="542"/>
    </location>
</feature>
<sequence length="908" mass="98952">MPHQDSLAQSDGLKAGRIVKGNGARWGQAPFLDASRFLLLATIWAAVWMIGGFYHLPRFLILSSLAAALLLAWLDLRHITPMLRATRWLWVIGFGVLSIGLFQLVPLPPFLASILSGTFSLRQDYASLDADAWSVISLVPWETCNWLAMTLIGVVGMFLGAALFQTPKAKLVLLGAIAICGATQVFWGIVQIVVHPEEIFWGVANEGGTTPFGTFLVRNHGADFVGMALFCALGLLHYLQNHKGSSGDSAYVVSGGWHQVLNHPGLLALGLLVVWLAVGLICSNSRGGWTSFAVAFVAAVLAWKRKGRPRQLGRIVGFLVIAIGAMLVVQAVGLLDRFEERVDDLSVDRVMADGRWELWKDSIPALLHFLPLGSGLGTYGYAILPFEPTPSRGWLPNAHQQYLEAIVEAGVPGLLLIGGFLWVAGRATVSLCQSDRTREKQALGIAGLGTLLFQALHAFTEFGLLMPANLLTACVLIGAAVASSPSGRASSSRVQRGALSGVSTKDVAPQIKSGQGTQGHSSSLVVGLLVFILGAGLAAAIWHQARCVRADRLLASTEFAPSTPSPTVATADQWIESIEDELARSPLNERLRRRLIQLQMHRAQRATYDQIRAGQIAQARPSNPIADWDRTSLESIIMQLYDDSDTGPTELQKQRIQKQIATEPSLAAAWSEFAMSLAANPVQPKTQLRMAQLAAASGRPWEKNFKNSMRLSAVDSRQTLGNGLLAWAAGDIEAMTQQWRQTLSVDLSHLELIYRLARLKLTDEAITEHLMPNNWVAPYRLALLIRRDPGTEALQELLYDRATSAALVVAMDPIPKQRALAAVAAARGDFRVAAEHYSQAVQADPKDSELRYRFALSLYHSGNASEAASQARVAMNLAPTNERYKRLFEQSKRLHHRQSTILLPAETP</sequence>
<dbReference type="InterPro" id="IPR019734">
    <property type="entry name" value="TPR_rpt"/>
</dbReference>
<evidence type="ECO:0000256" key="5">
    <source>
        <dbReference type="PROSITE-ProRule" id="PRU00339"/>
    </source>
</evidence>
<dbReference type="InterPro" id="IPR011990">
    <property type="entry name" value="TPR-like_helical_dom_sf"/>
</dbReference>